<dbReference type="InterPro" id="IPR012480">
    <property type="entry name" value="Hepar_II_III_C"/>
</dbReference>
<evidence type="ECO:0000313" key="7">
    <source>
        <dbReference type="EMBL" id="CAH1202147.1"/>
    </source>
</evidence>
<accession>A0ABM9C590</accession>
<dbReference type="Gene3D" id="2.70.98.70">
    <property type="match status" value="1"/>
</dbReference>
<dbReference type="EMBL" id="CAKMMW010000004">
    <property type="protein sequence ID" value="CAH1202147.1"/>
    <property type="molecule type" value="Genomic_DNA"/>
</dbReference>
<dbReference type="PANTHER" id="PTHR39210">
    <property type="entry name" value="HEPARIN-SULFATE LYASE"/>
    <property type="match status" value="1"/>
</dbReference>
<evidence type="ECO:0000256" key="4">
    <source>
        <dbReference type="ARBA" id="ARBA00023239"/>
    </source>
</evidence>
<dbReference type="Pfam" id="PF07940">
    <property type="entry name" value="Hepar_II_III_C"/>
    <property type="match status" value="1"/>
</dbReference>
<evidence type="ECO:0000256" key="1">
    <source>
        <dbReference type="ARBA" id="ARBA00004418"/>
    </source>
</evidence>
<feature type="domain" description="Heparinase II/III-like C-terminal" evidence="5">
    <location>
        <begin position="763"/>
        <end position="920"/>
    </location>
</feature>
<dbReference type="Proteomes" id="UP000838821">
    <property type="component" value="Unassembled WGS sequence"/>
</dbReference>
<dbReference type="SUPFAM" id="SSF48230">
    <property type="entry name" value="Chondroitin AC/alginate lyase"/>
    <property type="match status" value="1"/>
</dbReference>
<dbReference type="InterPro" id="IPR031680">
    <property type="entry name" value="Hepar_II_III_N"/>
</dbReference>
<evidence type="ECO:0000259" key="6">
    <source>
        <dbReference type="Pfam" id="PF16889"/>
    </source>
</evidence>
<keyword evidence="4" id="KW-0456">Lyase</keyword>
<dbReference type="Pfam" id="PF16889">
    <property type="entry name" value="Hepar_II_III_N"/>
    <property type="match status" value="1"/>
</dbReference>
<name>A0ABM9C590_9BACL</name>
<dbReference type="InterPro" id="IPR008929">
    <property type="entry name" value="Chondroitin_lyas"/>
</dbReference>
<evidence type="ECO:0000313" key="8">
    <source>
        <dbReference type="Proteomes" id="UP000838821"/>
    </source>
</evidence>
<keyword evidence="8" id="KW-1185">Reference proteome</keyword>
<keyword evidence="2" id="KW-0732">Signal</keyword>
<dbReference type="PANTHER" id="PTHR39210:SF1">
    <property type="entry name" value="HEPARIN-SULFATE LYASE"/>
    <property type="match status" value="1"/>
</dbReference>
<organism evidence="7 8">
    <name type="scientific">Paenibacillus allorhizoplanae</name>
    <dbReference type="NCBI Taxonomy" id="2905648"/>
    <lineage>
        <taxon>Bacteria</taxon>
        <taxon>Bacillati</taxon>
        <taxon>Bacillota</taxon>
        <taxon>Bacilli</taxon>
        <taxon>Bacillales</taxon>
        <taxon>Paenibacillaceae</taxon>
        <taxon>Paenibacillus</taxon>
    </lineage>
</organism>
<gene>
    <name evidence="7" type="ORF">PAECIP111891_01988</name>
</gene>
<feature type="domain" description="Heparin-sulfate lyase N-terminal" evidence="6">
    <location>
        <begin position="498"/>
        <end position="688"/>
    </location>
</feature>
<dbReference type="Gene3D" id="1.50.10.100">
    <property type="entry name" value="Chondroitin AC/alginate lyase"/>
    <property type="match status" value="1"/>
</dbReference>
<evidence type="ECO:0000256" key="2">
    <source>
        <dbReference type="ARBA" id="ARBA00022729"/>
    </source>
</evidence>
<keyword evidence="3" id="KW-0574">Periplasm</keyword>
<evidence type="ECO:0000256" key="3">
    <source>
        <dbReference type="ARBA" id="ARBA00022764"/>
    </source>
</evidence>
<evidence type="ECO:0000259" key="5">
    <source>
        <dbReference type="Pfam" id="PF07940"/>
    </source>
</evidence>
<reference evidence="7" key="1">
    <citation type="submission" date="2022-01" db="EMBL/GenBank/DDBJ databases">
        <authorList>
            <person name="Criscuolo A."/>
        </authorList>
    </citation>
    <scope>NUCLEOTIDE SEQUENCE</scope>
    <source>
        <strain evidence="7">CIP111891</strain>
    </source>
</reference>
<comment type="caution">
    <text evidence="7">The sequence shown here is derived from an EMBL/GenBank/DDBJ whole genome shotgun (WGS) entry which is preliminary data.</text>
</comment>
<comment type="subcellular location">
    <subcellularLocation>
        <location evidence="1">Periplasm</location>
    </subcellularLocation>
</comment>
<protein>
    <recommendedName>
        <fullName evidence="9">Heparinase</fullName>
    </recommendedName>
</protein>
<sequence>MGEKTEHTARLQSLVDSAEYLLKKKGEYFTEGAKLALTAMVKDAVLALNGEYRVPFIRNREFYKPREEEAVLFTTKRFTMAPTYNMDGKVYHEYGLEPALAWFKAQDMLNKDLETLQNLADLAISKAEELLATSTIGTEIGQFDADSAGKLKAAIQKLLTVKAGITSSVEPLAKAVVHVFNRSKEVRFSRVLRTDVDTVSTLYLTHEGLKKVKEMAQSDARIQKQYEQIVNIANTYSLDYIEKALDLVMKEDADYEEMNKHFYIWSSTDKIVNFRAPDGAVKAALSFILPAQENEQEGLGHVWIDNVNILSAQGGSLTIENGGFDEGDDMPFHWQSDILRGTPILKWEGEYPFCGGGAKGEVATANPSSQTQFTYKEDTTKHAIYICNPTPEDEGGWSYDKDIPITGGLAYTLTFAAKIDGKLKKGLKTVITFKDETDQVLDVFDYDFNRKSSLSNSCFLLTMQCDAIQYALTQDMSYAFKAKNEILYTLNDFCQGAEHWLACNSRPDGSDSYGAVQGGRVLCSVAVTYSFIKEAHVFTVSEKERFYAMIAYLLPYMLDLRDRTELSPLDAQHGSGNWQTDMCAGTAYMMLVLDDFPNRKAWFYNAYMVLKSQLELNVNPDSSWPESIRYHHAALERFAGFARVLDHAIGENWFETTPLARMFDFSIHVQTPGYAFFDGHIGTPPFGDHALSGGTEFGSYGTYIGDVEKVDKALADRMYHSWRMAGKPFKKFWGEGIALDNILGKGDSYQASGSITLDSTLHYKNAGIYVFRRDFGSANQSYFAIMSSPEPIAHGHLDQGSFILYKNSIPLVMDSGIEGYFDSSTSWHISSYSHACMQFATQKTIQEKSGNGSINLSAGTYSLERGWVDVPRTSKVVSSSLGSHVEMITIQIANPEGNGIHTRKVIYVKEHDLYIIRDTVQDFEGELLFNLPVAAKHSYMNGNRVYSEGIYNVDLETVFVSNVKRIELEKGRSTTFFESEHGHVCLMDYVRATSDAREGFLTILHPKERGQKSLKVTKLAEDTLLISTGDVELEIDVQRELVSVTSK</sequence>
<proteinExistence type="predicted"/>
<evidence type="ECO:0008006" key="9">
    <source>
        <dbReference type="Google" id="ProtNLM"/>
    </source>
</evidence>
<dbReference type="RefSeq" id="WP_236286686.1">
    <property type="nucleotide sequence ID" value="NZ_CAKMMW010000004.1"/>
</dbReference>